<proteinExistence type="predicted"/>
<dbReference type="Pfam" id="PF06159">
    <property type="entry name" value="TRAPPC13_N"/>
    <property type="match status" value="1"/>
</dbReference>
<protein>
    <submittedName>
        <fullName evidence="4">DUF974-domain-containing protein</fullName>
    </submittedName>
</protein>
<name>A0A5C3KYX3_COPMA</name>
<dbReference type="PANTHER" id="PTHR13134:SF3">
    <property type="entry name" value="TRAFFICKING PROTEIN PARTICLE COMPLEX SUBUNIT 13"/>
    <property type="match status" value="1"/>
</dbReference>
<gene>
    <name evidence="4" type="ORF">FA15DRAFT_591314</name>
</gene>
<dbReference type="GO" id="GO:1990072">
    <property type="term" value="C:TRAPPIII protein complex"/>
    <property type="evidence" value="ECO:0007669"/>
    <property type="project" value="TreeGrafter"/>
</dbReference>
<dbReference type="EMBL" id="ML210191">
    <property type="protein sequence ID" value="TFK25033.1"/>
    <property type="molecule type" value="Genomic_DNA"/>
</dbReference>
<dbReference type="Pfam" id="PF23647">
    <property type="entry name" value="TRAPPC13_M"/>
    <property type="match status" value="1"/>
</dbReference>
<dbReference type="InterPro" id="IPR055427">
    <property type="entry name" value="TRAPPC13_N"/>
</dbReference>
<dbReference type="OrthoDB" id="10250284at2759"/>
<dbReference type="InterPro" id="IPR055429">
    <property type="entry name" value="TRAPPC13_M"/>
</dbReference>
<dbReference type="PANTHER" id="PTHR13134">
    <property type="entry name" value="TRAFFICKING PROTEIN PARTICLE COMPLEX SUBUNIT 13"/>
    <property type="match status" value="1"/>
</dbReference>
<evidence type="ECO:0000259" key="3">
    <source>
        <dbReference type="Pfam" id="PF23647"/>
    </source>
</evidence>
<dbReference type="InterPro" id="IPR010378">
    <property type="entry name" value="TRAPPC13"/>
</dbReference>
<evidence type="ECO:0000313" key="5">
    <source>
        <dbReference type="Proteomes" id="UP000307440"/>
    </source>
</evidence>
<dbReference type="AlphaFoldDB" id="A0A5C3KYX3"/>
<organism evidence="4 5">
    <name type="scientific">Coprinopsis marcescibilis</name>
    <name type="common">Agaric fungus</name>
    <name type="synonym">Psathyrella marcescibilis</name>
    <dbReference type="NCBI Taxonomy" id="230819"/>
    <lineage>
        <taxon>Eukaryota</taxon>
        <taxon>Fungi</taxon>
        <taxon>Dikarya</taxon>
        <taxon>Basidiomycota</taxon>
        <taxon>Agaricomycotina</taxon>
        <taxon>Agaricomycetes</taxon>
        <taxon>Agaricomycetidae</taxon>
        <taxon>Agaricales</taxon>
        <taxon>Agaricineae</taxon>
        <taxon>Psathyrellaceae</taxon>
        <taxon>Coprinopsis</taxon>
    </lineage>
</organism>
<keyword evidence="5" id="KW-1185">Reference proteome</keyword>
<feature type="region of interest" description="Disordered" evidence="1">
    <location>
        <begin position="341"/>
        <end position="372"/>
    </location>
</feature>
<evidence type="ECO:0000259" key="2">
    <source>
        <dbReference type="Pfam" id="PF06159"/>
    </source>
</evidence>
<dbReference type="STRING" id="230819.A0A5C3KYX3"/>
<evidence type="ECO:0000313" key="4">
    <source>
        <dbReference type="EMBL" id="TFK25033.1"/>
    </source>
</evidence>
<accession>A0A5C3KYX3</accession>
<feature type="region of interest" description="Disordered" evidence="1">
    <location>
        <begin position="498"/>
        <end position="528"/>
    </location>
</feature>
<feature type="domain" description="Trafficking protein particle complex subunit 13 middle" evidence="3">
    <location>
        <begin position="193"/>
        <end position="321"/>
    </location>
</feature>
<reference evidence="4 5" key="1">
    <citation type="journal article" date="2019" name="Nat. Ecol. Evol.">
        <title>Megaphylogeny resolves global patterns of mushroom evolution.</title>
        <authorList>
            <person name="Varga T."/>
            <person name="Krizsan K."/>
            <person name="Foldi C."/>
            <person name="Dima B."/>
            <person name="Sanchez-Garcia M."/>
            <person name="Sanchez-Ramirez S."/>
            <person name="Szollosi G.J."/>
            <person name="Szarkandi J.G."/>
            <person name="Papp V."/>
            <person name="Albert L."/>
            <person name="Andreopoulos W."/>
            <person name="Angelini C."/>
            <person name="Antonin V."/>
            <person name="Barry K.W."/>
            <person name="Bougher N.L."/>
            <person name="Buchanan P."/>
            <person name="Buyck B."/>
            <person name="Bense V."/>
            <person name="Catcheside P."/>
            <person name="Chovatia M."/>
            <person name="Cooper J."/>
            <person name="Damon W."/>
            <person name="Desjardin D."/>
            <person name="Finy P."/>
            <person name="Geml J."/>
            <person name="Haridas S."/>
            <person name="Hughes K."/>
            <person name="Justo A."/>
            <person name="Karasinski D."/>
            <person name="Kautmanova I."/>
            <person name="Kiss B."/>
            <person name="Kocsube S."/>
            <person name="Kotiranta H."/>
            <person name="LaButti K.M."/>
            <person name="Lechner B.E."/>
            <person name="Liimatainen K."/>
            <person name="Lipzen A."/>
            <person name="Lukacs Z."/>
            <person name="Mihaltcheva S."/>
            <person name="Morgado L.N."/>
            <person name="Niskanen T."/>
            <person name="Noordeloos M.E."/>
            <person name="Ohm R.A."/>
            <person name="Ortiz-Santana B."/>
            <person name="Ovrebo C."/>
            <person name="Racz N."/>
            <person name="Riley R."/>
            <person name="Savchenko A."/>
            <person name="Shiryaev A."/>
            <person name="Soop K."/>
            <person name="Spirin V."/>
            <person name="Szebenyi C."/>
            <person name="Tomsovsky M."/>
            <person name="Tulloss R.E."/>
            <person name="Uehling J."/>
            <person name="Grigoriev I.V."/>
            <person name="Vagvolgyi C."/>
            <person name="Papp T."/>
            <person name="Martin F.M."/>
            <person name="Miettinen O."/>
            <person name="Hibbett D.S."/>
            <person name="Nagy L.G."/>
        </authorList>
    </citation>
    <scope>NUCLEOTIDE SEQUENCE [LARGE SCALE GENOMIC DNA]</scope>
    <source>
        <strain evidence="4 5">CBS 121175</strain>
    </source>
</reference>
<evidence type="ECO:0000256" key="1">
    <source>
        <dbReference type="SAM" id="MobiDB-lite"/>
    </source>
</evidence>
<sequence>MASDGPSHLLSLKVMRVSRPELAAAWQPFYSSSPSFSAHSSASILSLQGSSPLPGHPKTLRDLTHASELLTLPSSFGSIQLGETFSSCLCINNEALTEVELKQVRVEMQTATSKMVLSDLDESGSQKMLRVGDSLETIVHHEIKELGQHVLACAVTYRLPANARPVPGAAEDDSDPSLLTFRKFYKFAVTNPLSVKTKVHTTRSPSASFTPKERDKVFLEVHIQNLAPGAIHFEKMQFECADNWIAQDINSEAIFDRSFATMQSQDTRQYIYILTPKTPSLIAPNPAPGSMIPLGRLDISWRSLFGEPGRLLTSMLTRRIPFPPVQQPVSAIPSYLKRTVAGSVPSRPHSPQSFASRPVSPPPRPASPFTNRPASAQIVRPQSPQTIIAPSLSTHATDLDVTLLLKHLPRENIEIEKPFTATFSLAVTRNLELGRRKLMFAVQHLRPPKVSHLPIILDASSPRLPSSGFSTPMSANSPFNYAIAHQKILDAAIKSAVAEPGADEGPRPSMPDSLLPPPYFEGQDELKSSSDGVIATGPSAIILPAVEASTSEGTSDSPIVQDFQLTFVPIQQGFSTIGGLRILLVEDTSGETDTESHPHKHTKVHTLKEYGVIAEVWAK</sequence>
<dbReference type="Proteomes" id="UP000307440">
    <property type="component" value="Unassembled WGS sequence"/>
</dbReference>
<feature type="domain" description="Trafficking protein particle complex subunit 13 N-terminal" evidence="2">
    <location>
        <begin position="8"/>
        <end position="189"/>
    </location>
</feature>